<accession>A0ABT9G1K3</accession>
<comment type="caution">
    <text evidence="1">The sequence shown here is derived from an EMBL/GenBank/DDBJ whole genome shotgun (WGS) entry which is preliminary data.</text>
</comment>
<dbReference type="EMBL" id="JAUZEE010000003">
    <property type="protein sequence ID" value="MDP4300342.1"/>
    <property type="molecule type" value="Genomic_DNA"/>
</dbReference>
<keyword evidence="2" id="KW-1185">Reference proteome</keyword>
<protein>
    <submittedName>
        <fullName evidence="1">Uncharacterized protein</fullName>
    </submittedName>
</protein>
<name>A0ABT9G1K3_LEPDI</name>
<evidence type="ECO:0000313" key="2">
    <source>
        <dbReference type="Proteomes" id="UP001235760"/>
    </source>
</evidence>
<dbReference type="RefSeq" id="WP_305748903.1">
    <property type="nucleotide sequence ID" value="NZ_JAUZEE010000003.1"/>
</dbReference>
<organism evidence="1 2">
    <name type="scientific">Leptothrix discophora</name>
    <dbReference type="NCBI Taxonomy" id="89"/>
    <lineage>
        <taxon>Bacteria</taxon>
        <taxon>Pseudomonadati</taxon>
        <taxon>Pseudomonadota</taxon>
        <taxon>Betaproteobacteria</taxon>
        <taxon>Burkholderiales</taxon>
        <taxon>Sphaerotilaceae</taxon>
        <taxon>Leptothrix</taxon>
    </lineage>
</organism>
<dbReference type="Proteomes" id="UP001235760">
    <property type="component" value="Unassembled WGS sequence"/>
</dbReference>
<gene>
    <name evidence="1" type="ORF">Q8X39_06805</name>
</gene>
<reference evidence="1 2" key="1">
    <citation type="submission" date="2023-08" db="EMBL/GenBank/DDBJ databases">
        <authorList>
            <person name="Roldan D.M."/>
            <person name="Menes R.J."/>
        </authorList>
    </citation>
    <scope>NUCLEOTIDE SEQUENCE [LARGE SCALE GENOMIC DNA]</scope>
    <source>
        <strain evidence="1 2">CCM 2812</strain>
    </source>
</reference>
<evidence type="ECO:0000313" key="1">
    <source>
        <dbReference type="EMBL" id="MDP4300342.1"/>
    </source>
</evidence>
<sequence>MNDTTPHATPTPGKYRLVVGNVIDVPVKGVLKDGSRHLTFNFSVQARRLSLEELRDIATGRADGLLRDFLLDNIHDWRGQRLVLDEAGQHAAFSREALDCLLDLAGMEQSVYVAYMQALQIGETDAGRRGN</sequence>
<proteinExistence type="predicted"/>